<dbReference type="RefSeq" id="WP_346822585.1">
    <property type="nucleotide sequence ID" value="NZ_JBDKWZ010000010.1"/>
</dbReference>
<proteinExistence type="predicted"/>
<gene>
    <name evidence="1" type="ORF">AAG747_17920</name>
</gene>
<organism evidence="1 2">
    <name type="scientific">Rapidithrix thailandica</name>
    <dbReference type="NCBI Taxonomy" id="413964"/>
    <lineage>
        <taxon>Bacteria</taxon>
        <taxon>Pseudomonadati</taxon>
        <taxon>Bacteroidota</taxon>
        <taxon>Cytophagia</taxon>
        <taxon>Cytophagales</taxon>
        <taxon>Flammeovirgaceae</taxon>
        <taxon>Rapidithrix</taxon>
    </lineage>
</organism>
<accession>A0AAW9RY22</accession>
<comment type="caution">
    <text evidence="1">The sequence shown here is derived from an EMBL/GenBank/DDBJ whole genome shotgun (WGS) entry which is preliminary data.</text>
</comment>
<protein>
    <submittedName>
        <fullName evidence="1">Uncharacterized protein</fullName>
    </submittedName>
</protein>
<reference evidence="1 2" key="1">
    <citation type="submission" date="2024-04" db="EMBL/GenBank/DDBJ databases">
        <title>Novel genus in family Flammeovirgaceae.</title>
        <authorList>
            <person name="Nguyen T.H."/>
            <person name="Vuong T.Q."/>
            <person name="Le H."/>
            <person name="Kim S.-G."/>
        </authorList>
    </citation>
    <scope>NUCLEOTIDE SEQUENCE [LARGE SCALE GENOMIC DNA]</scope>
    <source>
        <strain evidence="1 2">JCM 23209</strain>
    </source>
</reference>
<dbReference type="Proteomes" id="UP001403385">
    <property type="component" value="Unassembled WGS sequence"/>
</dbReference>
<dbReference type="EMBL" id="JBDKWZ010000010">
    <property type="protein sequence ID" value="MEN7549807.1"/>
    <property type="molecule type" value="Genomic_DNA"/>
</dbReference>
<dbReference type="AlphaFoldDB" id="A0AAW9RY22"/>
<evidence type="ECO:0000313" key="1">
    <source>
        <dbReference type="EMBL" id="MEN7549807.1"/>
    </source>
</evidence>
<keyword evidence="2" id="KW-1185">Reference proteome</keyword>
<name>A0AAW9RY22_9BACT</name>
<evidence type="ECO:0000313" key="2">
    <source>
        <dbReference type="Proteomes" id="UP001403385"/>
    </source>
</evidence>
<sequence>MEVKGSVVKSIYNFVETQFPTQHKVWLNALPSTSADIYNDAILATQWYPIEEAVIRPTELLCQMFYQGSPRGAWEAGMYSAQEALTGVYKVFVMISTPAFLMNRAEKILSSFYAPSKVEVVESTAHTMSIHLTEWPYHNELLEYRIGGWMEKALEICGCRKLNVNISKSLVKGDEVTEFSLSWES</sequence>